<evidence type="ECO:0000313" key="2">
    <source>
        <dbReference type="EMBL" id="PEH43818.1"/>
    </source>
</evidence>
<organism evidence="2 3">
    <name type="scientific">Enterococcus durans</name>
    <dbReference type="NCBI Taxonomy" id="53345"/>
    <lineage>
        <taxon>Bacteria</taxon>
        <taxon>Bacillati</taxon>
        <taxon>Bacillota</taxon>
        <taxon>Bacilli</taxon>
        <taxon>Lactobacillales</taxon>
        <taxon>Enterococcaceae</taxon>
        <taxon>Enterococcus</taxon>
    </lineage>
</organism>
<feature type="compositionally biased region" description="Polar residues" evidence="1">
    <location>
        <begin position="120"/>
        <end position="157"/>
    </location>
</feature>
<name>A0A377L0R9_9ENTE</name>
<dbReference type="KEGG" id="edu:LIU_03450"/>
<accession>A0A377L0R9</accession>
<feature type="region of interest" description="Disordered" evidence="1">
    <location>
        <begin position="120"/>
        <end position="177"/>
    </location>
</feature>
<comment type="caution">
    <text evidence="2">The sequence shown here is derived from an EMBL/GenBank/DDBJ whole genome shotgun (WGS) entry which is preliminary data.</text>
</comment>
<feature type="compositionally biased region" description="Basic and acidic residues" evidence="1">
    <location>
        <begin position="158"/>
        <end position="176"/>
    </location>
</feature>
<gene>
    <name evidence="2" type="ORF">CRM96_01755</name>
</gene>
<evidence type="ECO:0000313" key="3">
    <source>
        <dbReference type="Proteomes" id="UP000220669"/>
    </source>
</evidence>
<dbReference type="RefSeq" id="WP_016177302.1">
    <property type="nucleotide sequence ID" value="NZ_CABGIQ010000039.1"/>
</dbReference>
<reference evidence="2 3" key="1">
    <citation type="submission" date="2017-09" db="EMBL/GenBank/DDBJ databases">
        <title>FDA dAtabase for Regulatory Grade micrObial Sequences (FDA-ARGOS): Supporting development and validation of Infectious Disease Dx tests.</title>
        <authorList>
            <person name="Minogue T."/>
            <person name="Wolcott M."/>
            <person name="Wasieloski L."/>
            <person name="Aguilar W."/>
            <person name="Moore D."/>
            <person name="Tallon L.J."/>
            <person name="Sadzewicz L."/>
            <person name="Ott S."/>
            <person name="Zhao X."/>
            <person name="Nagaraj S."/>
            <person name="Vavikolanu K."/>
            <person name="Aluvathingal J."/>
            <person name="Nadendla S."/>
            <person name="Sichtig H."/>
        </authorList>
    </citation>
    <scope>NUCLEOTIDE SEQUENCE [LARGE SCALE GENOMIC DNA]</scope>
    <source>
        <strain evidence="2 3">FDAARGOS_396</strain>
    </source>
</reference>
<evidence type="ECO:0000256" key="1">
    <source>
        <dbReference type="SAM" id="MobiDB-lite"/>
    </source>
</evidence>
<dbReference type="EMBL" id="PDEB01000004">
    <property type="protein sequence ID" value="PEH43818.1"/>
    <property type="molecule type" value="Genomic_DNA"/>
</dbReference>
<dbReference type="Proteomes" id="UP000220669">
    <property type="component" value="Unassembled WGS sequence"/>
</dbReference>
<proteinExistence type="predicted"/>
<sequence>MEQEKYFLGIENTPCFNFKRMTELCAKSKTKTLLTYLMKLENTVQDAAWQYAQKQTVDSFTNYESSINWLASLNKEVSGRRQNKKNFLMKYIRKNKYTKLNERVERHVNNFKSCKNAWQTHHQMKQANQNQQSEQSKYPMGRSNTQRHPSTSLQTSEPPKKRIDLRKIPQRSDSRVSRKTVILHGIAVKELQIKQRASLVRSLDSDSR</sequence>
<dbReference type="AlphaFoldDB" id="A0A377L0R9"/>
<protein>
    <submittedName>
        <fullName evidence="2">Uncharacterized protein</fullName>
    </submittedName>
</protein>